<dbReference type="GO" id="GO:0005615">
    <property type="term" value="C:extracellular space"/>
    <property type="evidence" value="ECO:0007669"/>
    <property type="project" value="TreeGrafter"/>
</dbReference>
<dbReference type="EMBL" id="JAFJMO010000012">
    <property type="protein sequence ID" value="KAJ8261531.1"/>
    <property type="molecule type" value="Genomic_DNA"/>
</dbReference>
<protein>
    <recommendedName>
        <fullName evidence="6">EGF-like domain-containing protein</fullName>
    </recommendedName>
</protein>
<feature type="signal peptide" evidence="5">
    <location>
        <begin position="1"/>
        <end position="23"/>
    </location>
</feature>
<dbReference type="SUPFAM" id="SSF57196">
    <property type="entry name" value="EGF/Laminin"/>
    <property type="match status" value="1"/>
</dbReference>
<dbReference type="GO" id="GO:0008083">
    <property type="term" value="F:growth factor activity"/>
    <property type="evidence" value="ECO:0007669"/>
    <property type="project" value="TreeGrafter"/>
</dbReference>
<keyword evidence="4" id="KW-1133">Transmembrane helix</keyword>
<dbReference type="PANTHER" id="PTHR10740:SF3">
    <property type="entry name" value="PROBETACELLULIN"/>
    <property type="match status" value="1"/>
</dbReference>
<keyword evidence="5" id="KW-0732">Signal</keyword>
<dbReference type="PROSITE" id="PS01186">
    <property type="entry name" value="EGF_2"/>
    <property type="match status" value="1"/>
</dbReference>
<feature type="domain" description="EGF-like" evidence="6">
    <location>
        <begin position="59"/>
        <end position="99"/>
    </location>
</feature>
<feature type="transmembrane region" description="Helical" evidence="4">
    <location>
        <begin position="113"/>
        <end position="137"/>
    </location>
</feature>
<keyword evidence="2 3" id="KW-1015">Disulfide bond</keyword>
<dbReference type="InterPro" id="IPR000742">
    <property type="entry name" value="EGF"/>
</dbReference>
<dbReference type="PANTHER" id="PTHR10740">
    <property type="entry name" value="TRANSFORMING GROWTH FACTOR ALPHA"/>
    <property type="match status" value="1"/>
</dbReference>
<evidence type="ECO:0000313" key="7">
    <source>
        <dbReference type="EMBL" id="KAJ8261531.1"/>
    </source>
</evidence>
<keyword evidence="1 3" id="KW-0245">EGF-like domain</keyword>
<comment type="caution">
    <text evidence="7">The sequence shown here is derived from an EMBL/GenBank/DDBJ whole genome shotgun (WGS) entry which is preliminary data.</text>
</comment>
<gene>
    <name evidence="7" type="ORF">COCON_G00172540</name>
</gene>
<proteinExistence type="predicted"/>
<dbReference type="GO" id="GO:0008284">
    <property type="term" value="P:positive regulation of cell population proliferation"/>
    <property type="evidence" value="ECO:0007669"/>
    <property type="project" value="TreeGrafter"/>
</dbReference>
<dbReference type="Gene3D" id="2.10.25.10">
    <property type="entry name" value="Laminin"/>
    <property type="match status" value="1"/>
</dbReference>
<evidence type="ECO:0000259" key="6">
    <source>
        <dbReference type="PROSITE" id="PS50026"/>
    </source>
</evidence>
<dbReference type="GO" id="GO:0045840">
    <property type="term" value="P:positive regulation of mitotic nuclear division"/>
    <property type="evidence" value="ECO:0007669"/>
    <property type="project" value="TreeGrafter"/>
</dbReference>
<feature type="disulfide bond" evidence="3">
    <location>
        <begin position="89"/>
        <end position="98"/>
    </location>
</feature>
<dbReference type="GO" id="GO:0007173">
    <property type="term" value="P:epidermal growth factor receptor signaling pathway"/>
    <property type="evidence" value="ECO:0007669"/>
    <property type="project" value="TreeGrafter"/>
</dbReference>
<evidence type="ECO:0000256" key="2">
    <source>
        <dbReference type="ARBA" id="ARBA00023157"/>
    </source>
</evidence>
<keyword evidence="8" id="KW-1185">Reference proteome</keyword>
<dbReference type="AlphaFoldDB" id="A0A9Q1HUG3"/>
<dbReference type="PROSITE" id="PS50026">
    <property type="entry name" value="EGF_3"/>
    <property type="match status" value="1"/>
</dbReference>
<evidence type="ECO:0000256" key="4">
    <source>
        <dbReference type="SAM" id="Phobius"/>
    </source>
</evidence>
<reference evidence="7" key="1">
    <citation type="journal article" date="2023" name="Science">
        <title>Genome structures resolve the early diversification of teleost fishes.</title>
        <authorList>
            <person name="Parey E."/>
            <person name="Louis A."/>
            <person name="Montfort J."/>
            <person name="Bouchez O."/>
            <person name="Roques C."/>
            <person name="Iampietro C."/>
            <person name="Lluch J."/>
            <person name="Castinel A."/>
            <person name="Donnadieu C."/>
            <person name="Desvignes T."/>
            <person name="Floi Bucao C."/>
            <person name="Jouanno E."/>
            <person name="Wen M."/>
            <person name="Mejri S."/>
            <person name="Dirks R."/>
            <person name="Jansen H."/>
            <person name="Henkel C."/>
            <person name="Chen W.J."/>
            <person name="Zahm M."/>
            <person name="Cabau C."/>
            <person name="Klopp C."/>
            <person name="Thompson A.W."/>
            <person name="Robinson-Rechavi M."/>
            <person name="Braasch I."/>
            <person name="Lecointre G."/>
            <person name="Bobe J."/>
            <person name="Postlethwait J.H."/>
            <person name="Berthelot C."/>
            <person name="Roest Crollius H."/>
            <person name="Guiguen Y."/>
        </authorList>
    </citation>
    <scope>NUCLEOTIDE SEQUENCE</scope>
    <source>
        <strain evidence="7">Concon-B</strain>
    </source>
</reference>
<keyword evidence="4" id="KW-0472">Membrane</keyword>
<organism evidence="7 8">
    <name type="scientific">Conger conger</name>
    <name type="common">Conger eel</name>
    <name type="synonym">Muraena conger</name>
    <dbReference type="NCBI Taxonomy" id="82655"/>
    <lineage>
        <taxon>Eukaryota</taxon>
        <taxon>Metazoa</taxon>
        <taxon>Chordata</taxon>
        <taxon>Craniata</taxon>
        <taxon>Vertebrata</taxon>
        <taxon>Euteleostomi</taxon>
        <taxon>Actinopterygii</taxon>
        <taxon>Neopterygii</taxon>
        <taxon>Teleostei</taxon>
        <taxon>Anguilliformes</taxon>
        <taxon>Congridae</taxon>
        <taxon>Conger</taxon>
    </lineage>
</organism>
<dbReference type="PROSITE" id="PS00022">
    <property type="entry name" value="EGF_1"/>
    <property type="match status" value="1"/>
</dbReference>
<dbReference type="Proteomes" id="UP001152803">
    <property type="component" value="Unassembled WGS sequence"/>
</dbReference>
<dbReference type="OrthoDB" id="6233064at2759"/>
<evidence type="ECO:0000313" key="8">
    <source>
        <dbReference type="Proteomes" id="UP001152803"/>
    </source>
</evidence>
<dbReference type="PRINTS" id="PR00009">
    <property type="entry name" value="EGFTGF"/>
</dbReference>
<evidence type="ECO:0000256" key="1">
    <source>
        <dbReference type="ARBA" id="ARBA00022536"/>
    </source>
</evidence>
<accession>A0A9Q1HUG3</accession>
<keyword evidence="4" id="KW-0812">Transmembrane</keyword>
<evidence type="ECO:0000256" key="3">
    <source>
        <dbReference type="PROSITE-ProRule" id="PRU00076"/>
    </source>
</evidence>
<name>A0A9Q1HUG3_CONCO</name>
<comment type="caution">
    <text evidence="3">Lacks conserved residue(s) required for the propagation of feature annotation.</text>
</comment>
<sequence>MEGYSWRMIAMFTVLALCKQSLAEWNVTQEPANRSVSCGPHGNKSNCTETVKTAKWSGHFTKCPKEFRHYCVHGKCRFVREQNTPSCVCPHGYLGSRCEYLDFDLLVGDQRQVIIASVIAVLVFLILLIVLICICAHRNKLCRRKNRREKRENREEGLNMMSLRRENGESRNERYQRSLISEVHCGSCPVLVSIMEPLPHLWKRQKD</sequence>
<evidence type="ECO:0000256" key="5">
    <source>
        <dbReference type="SAM" id="SignalP"/>
    </source>
</evidence>
<dbReference type="GO" id="GO:0005154">
    <property type="term" value="F:epidermal growth factor receptor binding"/>
    <property type="evidence" value="ECO:0007669"/>
    <property type="project" value="TreeGrafter"/>
</dbReference>
<feature type="chain" id="PRO_5040180049" description="EGF-like domain-containing protein" evidence="5">
    <location>
        <begin position="24"/>
        <end position="207"/>
    </location>
</feature>